<dbReference type="RefSeq" id="WP_081039421.1">
    <property type="nucleotide sequence ID" value="NZ_CP061323.1"/>
</dbReference>
<evidence type="ECO:0000313" key="1">
    <source>
        <dbReference type="EMBL" id="RKO34868.1"/>
    </source>
</evidence>
<proteinExistence type="predicted"/>
<organism evidence="1">
    <name type="scientific">Lactococcus lactis subsp. lactis bv. diacetylactis</name>
    <dbReference type="NCBI Taxonomy" id="44688"/>
    <lineage>
        <taxon>Bacteria</taxon>
        <taxon>Bacillati</taxon>
        <taxon>Bacillota</taxon>
        <taxon>Bacilli</taxon>
        <taxon>Lactobacillales</taxon>
        <taxon>Streptococcaceae</taxon>
        <taxon>Lactococcus</taxon>
    </lineage>
</organism>
<dbReference type="Pfam" id="PF19597">
    <property type="entry name" value="TrbL_4"/>
    <property type="match status" value="1"/>
</dbReference>
<comment type="caution">
    <text evidence="1">The sequence shown here is derived from an EMBL/GenBank/DDBJ whole genome shotgun (WGS) entry which is preliminary data.</text>
</comment>
<reference evidence="1" key="1">
    <citation type="submission" date="2018-10" db="EMBL/GenBank/DDBJ databases">
        <title>Chromosomal inversion in Lactococcus lactis subsp. lactis bv. diacetylactis S50.</title>
        <authorList>
            <person name="Kojic M."/>
            <person name="Jovcic B."/>
        </authorList>
    </citation>
    <scope>NUCLEOTIDE SEQUENCE</scope>
    <source>
        <strain evidence="1">S50</strain>
    </source>
</reference>
<dbReference type="EMBL" id="RBVM01000003">
    <property type="protein sequence ID" value="RKO34868.1"/>
    <property type="molecule type" value="Genomic_DNA"/>
</dbReference>
<gene>
    <name evidence="1" type="ORF">D8K17_13520</name>
</gene>
<accession>A0A8B3F2W0</accession>
<protein>
    <submittedName>
        <fullName evidence="1">Protein TrsL</fullName>
    </submittedName>
</protein>
<dbReference type="InterPro" id="IPR046084">
    <property type="entry name" value="TrbL_4"/>
</dbReference>
<dbReference type="AlphaFoldDB" id="A0A8B3F2W0"/>
<sequence>MNNFQPILLTSWLGKKVTEAINDFLQGTINGILNWIFKIMSSTVDLLNTNLPEVAKYYAIFLAFSGALVVAVILARIITTMLKEADDTTDVTWANIVMDSLKSAVSIPIMVFIQGFLVTAITLPLLKYIFNDAKGLSVSTLSHAVDVGQGKEQGYGMGIPILISLFFTVVMVAFFIKMGVFLADLAFFNLAIPIVAVSIGSENFEYASTWWKKLVYLNVSIITQTLALALMVASLGLLDKGWGYLAFTIGFGVLVIKAPTIVQDFWQSTGLGKGTVNTSMRTLSMMMRKG</sequence>
<name>A0A8B3F2W0_LACLL</name>